<reference evidence="1" key="2">
    <citation type="submission" date="2011-02" db="EMBL/GenBank/DDBJ databases">
        <authorList>
            <person name="MacLean D."/>
        </authorList>
    </citation>
    <scope>NUCLEOTIDE SEQUENCE</scope>
</reference>
<protein>
    <submittedName>
        <fullName evidence="1">Uncharacterized protein AlNc14C113G6447</fullName>
    </submittedName>
</protein>
<dbReference type="SUPFAM" id="SSF82708">
    <property type="entry name" value="R3H domain"/>
    <property type="match status" value="1"/>
</dbReference>
<dbReference type="AlphaFoldDB" id="F0WIQ4"/>
<accession>F0WIQ4</accession>
<dbReference type="InterPro" id="IPR039629">
    <property type="entry name" value="R3HDM4"/>
</dbReference>
<dbReference type="GO" id="GO:0003676">
    <property type="term" value="F:nucleic acid binding"/>
    <property type="evidence" value="ECO:0007669"/>
    <property type="project" value="InterPro"/>
</dbReference>
<sequence length="320" mass="37415">MREVMENTLTTEFESMYISTNNSDCIHEEEKHMSILFRKNMRLNDGHRLRSLRLPVRVLPYILSMGQAPKGKRDQIRWMNDNHVGNPETMGNNMEEMMQHLHLQVNWRSNFQELAKDHTLQNAFLEAKVHPRPLSTKSRNKKIGYWREAEYMFSRMDRRARALLSKSLLSFKPFLEATEHATLHFIKWQEAPSDLELMPALCKMLVSPLETTESALSVKCLRIPLVNSSFHRLMVHALCQFYGLHSKTEQIEGRSSKAIVILQPHTEKLEKENCTNISLCRFLLETRFPDHENNQQDSMELVTRTSDCSDGYCVMDFPET</sequence>
<dbReference type="InterPro" id="IPR036867">
    <property type="entry name" value="R3H_dom_sf"/>
</dbReference>
<name>F0WIQ4_9STRA</name>
<organism evidence="1">
    <name type="scientific">Albugo laibachii Nc14</name>
    <dbReference type="NCBI Taxonomy" id="890382"/>
    <lineage>
        <taxon>Eukaryota</taxon>
        <taxon>Sar</taxon>
        <taxon>Stramenopiles</taxon>
        <taxon>Oomycota</taxon>
        <taxon>Peronosporomycetes</taxon>
        <taxon>Albuginales</taxon>
        <taxon>Albuginaceae</taxon>
        <taxon>Albugo</taxon>
    </lineage>
</organism>
<proteinExistence type="predicted"/>
<dbReference type="EMBL" id="FR824158">
    <property type="protein sequence ID" value="CCA21145.1"/>
    <property type="molecule type" value="Genomic_DNA"/>
</dbReference>
<dbReference type="PANTHER" id="PTHR32019:SF2">
    <property type="entry name" value="R3H DOMAIN-CONTAINING PROTEIN 4"/>
    <property type="match status" value="1"/>
</dbReference>
<dbReference type="PANTHER" id="PTHR32019">
    <property type="entry name" value="R3H DOMAIN-CONTAINING PROTEIN 4"/>
    <property type="match status" value="1"/>
</dbReference>
<dbReference type="Gene3D" id="3.30.1370.50">
    <property type="entry name" value="R3H-like domain"/>
    <property type="match status" value="1"/>
</dbReference>
<reference evidence="1" key="1">
    <citation type="journal article" date="2011" name="PLoS Biol.">
        <title>Gene gain and loss during evolution of obligate parasitism in the white rust pathogen of Arabidopsis thaliana.</title>
        <authorList>
            <person name="Kemen E."/>
            <person name="Gardiner A."/>
            <person name="Schultz-Larsen T."/>
            <person name="Kemen A.C."/>
            <person name="Balmuth A.L."/>
            <person name="Robert-Seilaniantz A."/>
            <person name="Bailey K."/>
            <person name="Holub E."/>
            <person name="Studholme D.J."/>
            <person name="Maclean D."/>
            <person name="Jones J.D."/>
        </authorList>
    </citation>
    <scope>NUCLEOTIDE SEQUENCE</scope>
</reference>
<evidence type="ECO:0000313" key="1">
    <source>
        <dbReference type="EMBL" id="CCA21145.1"/>
    </source>
</evidence>
<gene>
    <name evidence="1" type="primary">AlNc14C113G6447</name>
    <name evidence="1" type="ORF">ALNC14_072880</name>
</gene>
<dbReference type="HOGENOM" id="CLU_869920_0_0_1"/>